<dbReference type="GO" id="GO:0008270">
    <property type="term" value="F:zinc ion binding"/>
    <property type="evidence" value="ECO:0007669"/>
    <property type="project" value="InterPro"/>
</dbReference>
<evidence type="ECO:0000256" key="5">
    <source>
        <dbReference type="ARBA" id="ARBA00023242"/>
    </source>
</evidence>
<dbReference type="EMBL" id="KZ824309">
    <property type="protein sequence ID" value="RAL08804.1"/>
    <property type="molecule type" value="Genomic_DNA"/>
</dbReference>
<dbReference type="Proteomes" id="UP000248961">
    <property type="component" value="Unassembled WGS sequence"/>
</dbReference>
<protein>
    <submittedName>
        <fullName evidence="8">C6 transcription factor</fullName>
    </submittedName>
</protein>
<dbReference type="Gene3D" id="4.10.240.10">
    <property type="entry name" value="Zn(2)-C6 fungal-type DNA-binding domain"/>
    <property type="match status" value="1"/>
</dbReference>
<evidence type="ECO:0000313" key="8">
    <source>
        <dbReference type="EMBL" id="RAL08804.1"/>
    </source>
</evidence>
<dbReference type="AlphaFoldDB" id="A0A395HRB8"/>
<dbReference type="PANTHER" id="PTHR46910:SF20">
    <property type="entry name" value="ZN(II)2CYS6 TRANSCRIPTION FACTOR (EUROFUNG)-RELATED"/>
    <property type="match status" value="1"/>
</dbReference>
<dbReference type="Pfam" id="PF00172">
    <property type="entry name" value="Zn_clus"/>
    <property type="match status" value="1"/>
</dbReference>
<reference evidence="8 9" key="1">
    <citation type="submission" date="2018-02" db="EMBL/GenBank/DDBJ databases">
        <title>The genomes of Aspergillus section Nigri reveals drivers in fungal speciation.</title>
        <authorList>
            <consortium name="DOE Joint Genome Institute"/>
            <person name="Vesth T.C."/>
            <person name="Nybo J."/>
            <person name="Theobald S."/>
            <person name="Brandl J."/>
            <person name="Frisvad J.C."/>
            <person name="Nielsen K.F."/>
            <person name="Lyhne E.K."/>
            <person name="Kogle M.E."/>
            <person name="Kuo A."/>
            <person name="Riley R."/>
            <person name="Clum A."/>
            <person name="Nolan M."/>
            <person name="Lipzen A."/>
            <person name="Salamov A."/>
            <person name="Henrissat B."/>
            <person name="Wiebenga A."/>
            <person name="De vries R.P."/>
            <person name="Grigoriev I.V."/>
            <person name="Mortensen U.H."/>
            <person name="Andersen M.R."/>
            <person name="Baker S.E."/>
        </authorList>
    </citation>
    <scope>NUCLEOTIDE SEQUENCE [LARGE SCALE GENOMIC DNA]</scope>
    <source>
        <strain evidence="8 9">CBS 101889</strain>
    </source>
</reference>
<dbReference type="GO" id="GO:0000981">
    <property type="term" value="F:DNA-binding transcription factor activity, RNA polymerase II-specific"/>
    <property type="evidence" value="ECO:0007669"/>
    <property type="project" value="InterPro"/>
</dbReference>
<dbReference type="GO" id="GO:0003677">
    <property type="term" value="F:DNA binding"/>
    <property type="evidence" value="ECO:0007669"/>
    <property type="project" value="UniProtKB-KW"/>
</dbReference>
<dbReference type="OrthoDB" id="4116913at2759"/>
<dbReference type="VEuPathDB" id="FungiDB:BO97DRAFT_459692"/>
<dbReference type="InterPro" id="IPR001138">
    <property type="entry name" value="Zn2Cys6_DnaBD"/>
</dbReference>
<dbReference type="GO" id="GO:0006351">
    <property type="term" value="P:DNA-templated transcription"/>
    <property type="evidence" value="ECO:0007669"/>
    <property type="project" value="InterPro"/>
</dbReference>
<dbReference type="InterPro" id="IPR050987">
    <property type="entry name" value="AtrR-like"/>
</dbReference>
<keyword evidence="2" id="KW-0805">Transcription regulation</keyword>
<dbReference type="PROSITE" id="PS50048">
    <property type="entry name" value="ZN2_CY6_FUNGAL_2"/>
    <property type="match status" value="1"/>
</dbReference>
<dbReference type="PANTHER" id="PTHR46910">
    <property type="entry name" value="TRANSCRIPTION FACTOR PDR1"/>
    <property type="match status" value="1"/>
</dbReference>
<dbReference type="SMART" id="SM00906">
    <property type="entry name" value="Fungal_trans"/>
    <property type="match status" value="1"/>
</dbReference>
<dbReference type="InterPro" id="IPR036864">
    <property type="entry name" value="Zn2-C6_fun-type_DNA-bd_sf"/>
</dbReference>
<feature type="domain" description="Zn(2)-C6 fungal-type" evidence="7">
    <location>
        <begin position="16"/>
        <end position="46"/>
    </location>
</feature>
<evidence type="ECO:0000256" key="2">
    <source>
        <dbReference type="ARBA" id="ARBA00023015"/>
    </source>
</evidence>
<dbReference type="GO" id="GO:0009893">
    <property type="term" value="P:positive regulation of metabolic process"/>
    <property type="evidence" value="ECO:0007669"/>
    <property type="project" value="UniProtKB-ARBA"/>
</dbReference>
<keyword evidence="1" id="KW-0479">Metal-binding</keyword>
<evidence type="ECO:0000256" key="4">
    <source>
        <dbReference type="ARBA" id="ARBA00023163"/>
    </source>
</evidence>
<evidence type="ECO:0000256" key="3">
    <source>
        <dbReference type="ARBA" id="ARBA00023125"/>
    </source>
</evidence>
<sequence>MNDFPVAPRAGRARTACDVCRHRRIRCDGVKPACETCHYAGVPCVFTPPPAVPRKTVREQLAEHKVQVQHLEEALRAERAKNALTRFPLIDQPSPDPAPAPVGGLVDSYGFDAALSAFMRTLGFCGFGPKPTPFLFPTDQHRMPSIFNLDQFAHQLTFSFKAEFPHHTSRIIHPQQPPPSLIRTVIDYFFNNSLYSVFPVIDPDTLLSLRDSDLLNAFQDPVTPMRSVQVCLVALTALVTRLRDNEPAFAGADSEAFLQSVLARLPELVMSGDDDLWTLRTLILAVIYLAPLGAPQSAELILAMAIRLLINLGGNRTQDIHKSSSLRKHAGHLRALFWLCYSIDREMSIRSLHPPFLHDIDCDIELPEQYLMASSEHQPDLSLSPTAGLLYPTDLRMSIIKSKIYRLLYSDYGLAQSAAIRVQYIRELDEELSNVKARFPADCRPENLSPGSIPDSWVLDLSLRAVNMHLEYYYCLAIIHGACRITGSHPSPDEVSPLSSSIELCNQAARSILLYLSRLRHLIIPQTFWIYAQFILSALVSLGWKLIAEPIHPSAIGDLHLIEHTREMFTGLKEMNNPSKFPAFYVMEAFILRLVSLVVQSNHLPSG</sequence>
<dbReference type="CDD" id="cd12148">
    <property type="entry name" value="fungal_TF_MHR"/>
    <property type="match status" value="1"/>
</dbReference>
<gene>
    <name evidence="8" type="ORF">BO97DRAFT_459692</name>
</gene>
<dbReference type="STRING" id="1450537.A0A395HRB8"/>
<keyword evidence="9" id="KW-1185">Reference proteome</keyword>
<evidence type="ECO:0000256" key="6">
    <source>
        <dbReference type="SAM" id="Coils"/>
    </source>
</evidence>
<evidence type="ECO:0000313" key="9">
    <source>
        <dbReference type="Proteomes" id="UP000248961"/>
    </source>
</evidence>
<keyword evidence="6" id="KW-0175">Coiled coil</keyword>
<dbReference type="SMART" id="SM00066">
    <property type="entry name" value="GAL4"/>
    <property type="match status" value="1"/>
</dbReference>
<name>A0A395HRB8_ASPHC</name>
<keyword evidence="3" id="KW-0238">DNA-binding</keyword>
<organism evidence="8 9">
    <name type="scientific">Aspergillus homomorphus (strain CBS 101889)</name>
    <dbReference type="NCBI Taxonomy" id="1450537"/>
    <lineage>
        <taxon>Eukaryota</taxon>
        <taxon>Fungi</taxon>
        <taxon>Dikarya</taxon>
        <taxon>Ascomycota</taxon>
        <taxon>Pezizomycotina</taxon>
        <taxon>Eurotiomycetes</taxon>
        <taxon>Eurotiomycetidae</taxon>
        <taxon>Eurotiales</taxon>
        <taxon>Aspergillaceae</taxon>
        <taxon>Aspergillus</taxon>
        <taxon>Aspergillus subgen. Circumdati</taxon>
    </lineage>
</organism>
<dbReference type="RefSeq" id="XP_025547958.1">
    <property type="nucleotide sequence ID" value="XM_025699292.1"/>
</dbReference>
<keyword evidence="4" id="KW-0804">Transcription</keyword>
<proteinExistence type="predicted"/>
<evidence type="ECO:0000259" key="7">
    <source>
        <dbReference type="PROSITE" id="PS50048"/>
    </source>
</evidence>
<dbReference type="GeneID" id="37203581"/>
<dbReference type="CDD" id="cd00067">
    <property type="entry name" value="GAL4"/>
    <property type="match status" value="1"/>
</dbReference>
<dbReference type="PROSITE" id="PS00463">
    <property type="entry name" value="ZN2_CY6_FUNGAL_1"/>
    <property type="match status" value="1"/>
</dbReference>
<feature type="coiled-coil region" evidence="6">
    <location>
        <begin position="54"/>
        <end position="81"/>
    </location>
</feature>
<dbReference type="InterPro" id="IPR007219">
    <property type="entry name" value="XnlR_reg_dom"/>
</dbReference>
<dbReference type="Pfam" id="PF04082">
    <property type="entry name" value="Fungal_trans"/>
    <property type="match status" value="1"/>
</dbReference>
<keyword evidence="5" id="KW-0539">Nucleus</keyword>
<accession>A0A395HRB8</accession>
<dbReference type="SUPFAM" id="SSF57701">
    <property type="entry name" value="Zn2/Cys6 DNA-binding domain"/>
    <property type="match status" value="1"/>
</dbReference>
<evidence type="ECO:0000256" key="1">
    <source>
        <dbReference type="ARBA" id="ARBA00022723"/>
    </source>
</evidence>